<dbReference type="EMBL" id="JACETU010000010">
    <property type="protein sequence ID" value="KAF7419578.1"/>
    <property type="molecule type" value="Genomic_DNA"/>
</dbReference>
<protein>
    <submittedName>
        <fullName evidence="1">Uncharacterized protein</fullName>
    </submittedName>
</protein>
<dbReference type="Gene3D" id="1.20.930.20">
    <property type="entry name" value="Adaptor protein Cbl, N-terminal domain"/>
    <property type="match status" value="1"/>
</dbReference>
<reference evidence="1" key="1">
    <citation type="submission" date="2019-07" db="EMBL/GenBank/DDBJ databases">
        <authorList>
            <person name="Palmer J.M."/>
        </authorList>
    </citation>
    <scope>NUCLEOTIDE SEQUENCE</scope>
    <source>
        <strain evidence="1">PC9</strain>
    </source>
</reference>
<dbReference type="GeneID" id="59372010"/>
<dbReference type="OrthoDB" id="192148at2759"/>
<dbReference type="Proteomes" id="UP000623687">
    <property type="component" value="Unassembled WGS sequence"/>
</dbReference>
<keyword evidence="2" id="KW-1185">Reference proteome</keyword>
<dbReference type="CDD" id="cd21037">
    <property type="entry name" value="MLKL_NTD"/>
    <property type="match status" value="1"/>
</dbReference>
<evidence type="ECO:0000313" key="1">
    <source>
        <dbReference type="EMBL" id="KAF7419578.1"/>
    </source>
</evidence>
<name>A0A8H6ZI73_PLEOS</name>
<accession>A0A8H6ZI73</accession>
<sequence>MSSPTTNNNPNSLGRRSTLGSVLDASEALLTLVKDVSNVVAVPYMRDAAEVSLGFLNIVQTIRESKEEWQRLAESVARLVLAVATKVHSTGSPTLDGDTMDQVWELNNMLLKVREIVETMKSRNLFKRIIGFRDDATKLQQHRADLKVAIDVFMVRAAITNAENVRKITTSQDTLLTGQRSLDAKQDEVLSTQRMTNEYLQKIDTSINALKTNSSAPSSYSTSPATPGNTMLLPPFFPESPSRYAIPSNSNFAHLLPAHANITTIAGDHVINNINMVTSNRQSHQVTTINTVNSHNAYIGPMASSNTKGWVVWQLGRTKTPAFARLEISGSGLTDSPKTNFTFVVVKQGFRRVKEWPFDLS</sequence>
<comment type="caution">
    <text evidence="1">The sequence shown here is derived from an EMBL/GenBank/DDBJ whole genome shotgun (WGS) entry which is preliminary data.</text>
</comment>
<evidence type="ECO:0000313" key="2">
    <source>
        <dbReference type="Proteomes" id="UP000623687"/>
    </source>
</evidence>
<gene>
    <name evidence="1" type="ORF">PC9H_002169</name>
</gene>
<organism evidence="1 2">
    <name type="scientific">Pleurotus ostreatus</name>
    <name type="common">Oyster mushroom</name>
    <name type="synonym">White-rot fungus</name>
    <dbReference type="NCBI Taxonomy" id="5322"/>
    <lineage>
        <taxon>Eukaryota</taxon>
        <taxon>Fungi</taxon>
        <taxon>Dikarya</taxon>
        <taxon>Basidiomycota</taxon>
        <taxon>Agaricomycotina</taxon>
        <taxon>Agaricomycetes</taxon>
        <taxon>Agaricomycetidae</taxon>
        <taxon>Agaricales</taxon>
        <taxon>Pleurotineae</taxon>
        <taxon>Pleurotaceae</taxon>
        <taxon>Pleurotus</taxon>
    </lineage>
</organism>
<dbReference type="GO" id="GO:0007166">
    <property type="term" value="P:cell surface receptor signaling pathway"/>
    <property type="evidence" value="ECO:0007669"/>
    <property type="project" value="InterPro"/>
</dbReference>
<dbReference type="VEuPathDB" id="FungiDB:PC9H_002169"/>
<dbReference type="InterPro" id="IPR036537">
    <property type="entry name" value="Adaptor_Cbl_N_dom_sf"/>
</dbReference>
<dbReference type="RefSeq" id="XP_036626432.1">
    <property type="nucleotide sequence ID" value="XM_036771811.1"/>
</dbReference>
<dbReference type="InterPro" id="IPR059179">
    <property type="entry name" value="MLKL-like_MCAfunc"/>
</dbReference>
<proteinExistence type="predicted"/>
<dbReference type="AlphaFoldDB" id="A0A8H6ZI73"/>